<reference evidence="4 5" key="1">
    <citation type="submission" date="2016-08" db="EMBL/GenBank/DDBJ databases">
        <title>Draft genome of the agarase producing Sphingomonas sp. MCT13.</title>
        <authorList>
            <person name="D'Andrea M.M."/>
            <person name="Rossolini G.M."/>
            <person name="Thaller M.C."/>
        </authorList>
    </citation>
    <scope>NUCLEOTIDE SEQUENCE [LARGE SCALE GENOMIC DNA]</scope>
    <source>
        <strain evidence="4 5">MCT13</strain>
    </source>
</reference>
<evidence type="ECO:0000256" key="2">
    <source>
        <dbReference type="SAM" id="Phobius"/>
    </source>
</evidence>
<dbReference type="AlphaFoldDB" id="A0A1E3M1A6"/>
<feature type="region of interest" description="Disordered" evidence="1">
    <location>
        <begin position="304"/>
        <end position="323"/>
    </location>
</feature>
<accession>A0A1E3M1A6</accession>
<name>A0A1E3M1A6_9SPHN</name>
<feature type="domain" description="Mce/MlaD" evidence="3">
    <location>
        <begin position="43"/>
        <end position="113"/>
    </location>
</feature>
<dbReference type="PANTHER" id="PTHR36698">
    <property type="entry name" value="BLL5892 PROTEIN"/>
    <property type="match status" value="1"/>
</dbReference>
<protein>
    <submittedName>
        <fullName evidence="4">Mammalian cell entry protein</fullName>
    </submittedName>
</protein>
<keyword evidence="5" id="KW-1185">Reference proteome</keyword>
<evidence type="ECO:0000259" key="3">
    <source>
        <dbReference type="Pfam" id="PF02470"/>
    </source>
</evidence>
<dbReference type="EMBL" id="MDDS01000003">
    <property type="protein sequence ID" value="ODP39753.1"/>
    <property type="molecule type" value="Genomic_DNA"/>
</dbReference>
<dbReference type="Proteomes" id="UP000094487">
    <property type="component" value="Unassembled WGS sequence"/>
</dbReference>
<dbReference type="OrthoDB" id="9808689at2"/>
<gene>
    <name evidence="4" type="ORF">BFL28_09015</name>
</gene>
<dbReference type="InterPro" id="IPR003399">
    <property type="entry name" value="Mce/MlaD"/>
</dbReference>
<evidence type="ECO:0000256" key="1">
    <source>
        <dbReference type="SAM" id="MobiDB-lite"/>
    </source>
</evidence>
<dbReference type="PANTHER" id="PTHR36698:SF2">
    <property type="entry name" value="MCE_MLAD DOMAIN-CONTAINING PROTEIN"/>
    <property type="match status" value="1"/>
</dbReference>
<feature type="transmembrane region" description="Helical" evidence="2">
    <location>
        <begin position="7"/>
        <end position="29"/>
    </location>
</feature>
<dbReference type="RefSeq" id="WP_069318708.1">
    <property type="nucleotide sequence ID" value="NZ_MDDS01000003.1"/>
</dbReference>
<keyword evidence="2" id="KW-0472">Membrane</keyword>
<dbReference type="STRING" id="1888892.BFL28_09015"/>
<dbReference type="Pfam" id="PF02470">
    <property type="entry name" value="MlaD"/>
    <property type="match status" value="1"/>
</dbReference>
<keyword evidence="2" id="KW-1133">Transmembrane helix</keyword>
<comment type="caution">
    <text evidence="4">The sequence shown here is derived from an EMBL/GenBank/DDBJ whole genome shotgun (WGS) entry which is preliminary data.</text>
</comment>
<evidence type="ECO:0000313" key="4">
    <source>
        <dbReference type="EMBL" id="ODP39753.1"/>
    </source>
</evidence>
<keyword evidence="2" id="KW-0812">Transmembrane</keyword>
<sequence>METRSNHVLVGAVVLILLAVLALFTVWLARINTTSEKEYDIFFKQSVEGVNKGSAVSFSGVPAGQVKEIALFKPDPSLVRVRISVNSDIPVLQGTTATIQGVGFTGVSQIQLDGAVKGAPAIECPDQNPRSVCPMGVPVIPTRQGGLGALLSSAPRLLERISTLTERLTELLGDRNQASIAGILQNTNRLTDELAKGAPDMRLAIAELRNTVKQAGFAAEQIGNAAETTDRVLDKEVGPTMQNLRGAISSADRTLQQLERTLGKADKGFDEVSTKTVPEVNQLIQDLRETAIALQSVAEKIDKGGAGSLIGGQKLPDYEPRKK</sequence>
<proteinExistence type="predicted"/>
<evidence type="ECO:0000313" key="5">
    <source>
        <dbReference type="Proteomes" id="UP000094487"/>
    </source>
</evidence>
<organism evidence="4 5">
    <name type="scientific">Sphingomonas turrisvirgatae</name>
    <dbReference type="NCBI Taxonomy" id="1888892"/>
    <lineage>
        <taxon>Bacteria</taxon>
        <taxon>Pseudomonadati</taxon>
        <taxon>Pseudomonadota</taxon>
        <taxon>Alphaproteobacteria</taxon>
        <taxon>Sphingomonadales</taxon>
        <taxon>Sphingomonadaceae</taxon>
        <taxon>Sphingomonas</taxon>
    </lineage>
</organism>